<dbReference type="RefSeq" id="WP_191154862.1">
    <property type="nucleotide sequence ID" value="NZ_JACXAI010000001.1"/>
</dbReference>
<comment type="caution">
    <text evidence="3">The sequence shown here is derived from an EMBL/GenBank/DDBJ whole genome shotgun (WGS) entry which is preliminary data.</text>
</comment>
<dbReference type="Proteomes" id="UP000626844">
    <property type="component" value="Unassembled WGS sequence"/>
</dbReference>
<dbReference type="AlphaFoldDB" id="A0A926RW48"/>
<feature type="compositionally biased region" description="Basic residues" evidence="1">
    <location>
        <begin position="90"/>
        <end position="107"/>
    </location>
</feature>
<evidence type="ECO:0000256" key="2">
    <source>
        <dbReference type="SAM" id="Phobius"/>
    </source>
</evidence>
<evidence type="ECO:0008006" key="5">
    <source>
        <dbReference type="Google" id="ProtNLM"/>
    </source>
</evidence>
<evidence type="ECO:0000313" key="3">
    <source>
        <dbReference type="EMBL" id="MBD1378812.1"/>
    </source>
</evidence>
<proteinExistence type="predicted"/>
<keyword evidence="2" id="KW-0812">Transmembrane</keyword>
<reference evidence="3" key="1">
    <citation type="submission" date="2020-09" db="EMBL/GenBank/DDBJ databases">
        <title>A novel bacterium of genus Bacillus, isolated from South China Sea.</title>
        <authorList>
            <person name="Huang H."/>
            <person name="Mo K."/>
            <person name="Hu Y."/>
        </authorList>
    </citation>
    <scope>NUCLEOTIDE SEQUENCE</scope>
    <source>
        <strain evidence="3">IB182487</strain>
    </source>
</reference>
<keyword evidence="2" id="KW-1133">Transmembrane helix</keyword>
<keyword evidence="2" id="KW-0472">Membrane</keyword>
<protein>
    <recommendedName>
        <fullName evidence="5">YqhP</fullName>
    </recommendedName>
</protein>
<feature type="transmembrane region" description="Helical" evidence="2">
    <location>
        <begin position="31"/>
        <end position="49"/>
    </location>
</feature>
<evidence type="ECO:0000313" key="4">
    <source>
        <dbReference type="Proteomes" id="UP000626844"/>
    </source>
</evidence>
<evidence type="ECO:0000256" key="1">
    <source>
        <dbReference type="SAM" id="MobiDB-lite"/>
    </source>
</evidence>
<dbReference type="InterPro" id="IPR048110">
    <property type="entry name" value="SA1362/YqhP-like"/>
</dbReference>
<keyword evidence="4" id="KW-1185">Reference proteome</keyword>
<feature type="compositionally biased region" description="Basic residues" evidence="1">
    <location>
        <begin position="116"/>
        <end position="125"/>
    </location>
</feature>
<name>A0A926RW48_9BACI</name>
<feature type="region of interest" description="Disordered" evidence="1">
    <location>
        <begin position="63"/>
        <end position="125"/>
    </location>
</feature>
<dbReference type="NCBIfam" id="NF041554">
    <property type="entry name" value="SA1362_fam"/>
    <property type="match status" value="1"/>
</dbReference>
<feature type="transmembrane region" description="Helical" evidence="2">
    <location>
        <begin position="7"/>
        <end position="25"/>
    </location>
</feature>
<organism evidence="3 4">
    <name type="scientific">Metabacillus arenae</name>
    <dbReference type="NCBI Taxonomy" id="2771434"/>
    <lineage>
        <taxon>Bacteria</taxon>
        <taxon>Bacillati</taxon>
        <taxon>Bacillota</taxon>
        <taxon>Bacilli</taxon>
        <taxon>Bacillales</taxon>
        <taxon>Bacillaceae</taxon>
        <taxon>Metabacillus</taxon>
    </lineage>
</organism>
<sequence>MKRRLHPLVLILIGFALFGFGYQLIFNPGSIVRMLAVIAAVGVIIYLVVRYMMKKRMGKDYSSYAKAAKQSRKRLKKRTQAAPTPIKSIQTHKRTQKSSAIKKKRQTHLTVIEGKKGKKKNRASF</sequence>
<dbReference type="EMBL" id="JACXAI010000001">
    <property type="protein sequence ID" value="MBD1378812.1"/>
    <property type="molecule type" value="Genomic_DNA"/>
</dbReference>
<accession>A0A926RW48</accession>
<gene>
    <name evidence="3" type="ORF">IC621_01090</name>
</gene>
<feature type="compositionally biased region" description="Basic residues" evidence="1">
    <location>
        <begin position="69"/>
        <end position="79"/>
    </location>
</feature>